<dbReference type="OrthoDB" id="626167at2759"/>
<feature type="repeat" description="TPR" evidence="3">
    <location>
        <begin position="789"/>
        <end position="822"/>
    </location>
</feature>
<dbReference type="Pfam" id="PF13424">
    <property type="entry name" value="TPR_12"/>
    <property type="match status" value="2"/>
</dbReference>
<dbReference type="SUPFAM" id="SSF48452">
    <property type="entry name" value="TPR-like"/>
    <property type="match status" value="3"/>
</dbReference>
<sequence length="1022" mass="116198">MESRKSRKRNYRLLNSIKYGDSDNWDCTCLFFAILFSDSLGGHLLHVSPTVHSNVNDLREFRNGFCAHLSQPSVLESDFQANVQKVTNAFIALNLDTNELQTIVNQRNFPTGELQTLQVQIAVLEKEIQVFITGNPGSGKSQIARQVGRKFADENPDSNSFVMTLDAESEETLFESYKRFSRELGITEYSLGNIVGGDSKLTKKEQITHLKSFAFSKVREYSTWLLILDNVDESESLCRFLSEKEERGGCGQVLVTTQESIYLPFGDPSCKEVSLSEGMQVNDALNLLRSISQFSPGDDEEEHLVLEALDYQPLAIASAALYVRFLHDGARTQIGSASFTWRSYVKKLDKGKRKAMEKIYEKTNMNYPQSMTSAVSLTLQKLVKNAVFERVFHFLAFSSPAPIALDVIVKYVTEMEPDIDELLTAAEISKCCLLVPDADNPALVRVHRVVHDVTKSLFIEKNTTDKVFEIVQSYIETVSPFVQHDTLEFDLQFHLFSNMIAPHLRVFSSHLETSNWVSHVTRRESLNEAKKVIFSMGDICSKQGYLPEAMKYFECALEITSGKEEENDDDKAFIAEILDNTGVVFLKQGMFQEAKEHHQRALNRLGYKPLNPGQTSSREVADSLNKLGNVFYTLSHFGNAKDYFIRSLKMREEFCGEEDIAVASSLNNLGSIYSVLGENHIAKDYYQRSLALAKKRFGETHPQVANCLNNLGIVHCELDETREAEEYLEEAFEMRKKLYQPNHLVISESYNNLGLMYRRAGQSEKAMDCFKTALSIRERVLDQEHPAIAEALSNLGQVYMDLGDLKESKNCHFRAMDIRMEKLESDHSEVGDSMLNLGMVFEQCGELCLAAHHYRRGFEIYTKHYPLSHHLCQTAEECLKRVSQRADLNDPSLNRPDNFKARIWSSMKKSLRRSMILDYPLAGSHYNRMIQNSNNSLFGSLSLDDHLLFIIAALLGQYVECKQDENSGFLSPSLEVIPYLVCLTVALRAIEAEYAFSDFSLHRELVFLGFLYLLAYFLQSYL</sequence>
<protein>
    <submittedName>
        <fullName evidence="4">Nephrocystin-3</fullName>
    </submittedName>
</protein>
<feature type="repeat" description="TPR" evidence="3">
    <location>
        <begin position="747"/>
        <end position="780"/>
    </location>
</feature>
<dbReference type="InterPro" id="IPR019734">
    <property type="entry name" value="TPR_rpt"/>
</dbReference>
<dbReference type="PROSITE" id="PS50005">
    <property type="entry name" value="TPR"/>
    <property type="match status" value="4"/>
</dbReference>
<name>A0A2B4S8C3_STYPI</name>
<evidence type="ECO:0000256" key="2">
    <source>
        <dbReference type="ARBA" id="ARBA00022803"/>
    </source>
</evidence>
<organism evidence="4 5">
    <name type="scientific">Stylophora pistillata</name>
    <name type="common">Smooth cauliflower coral</name>
    <dbReference type="NCBI Taxonomy" id="50429"/>
    <lineage>
        <taxon>Eukaryota</taxon>
        <taxon>Metazoa</taxon>
        <taxon>Cnidaria</taxon>
        <taxon>Anthozoa</taxon>
        <taxon>Hexacorallia</taxon>
        <taxon>Scleractinia</taxon>
        <taxon>Astrocoeniina</taxon>
        <taxon>Pocilloporidae</taxon>
        <taxon>Stylophora</taxon>
    </lineage>
</organism>
<proteinExistence type="predicted"/>
<feature type="repeat" description="TPR" evidence="3">
    <location>
        <begin position="621"/>
        <end position="654"/>
    </location>
</feature>
<comment type="caution">
    <text evidence="4">The sequence shown here is derived from an EMBL/GenBank/DDBJ whole genome shotgun (WGS) entry which is preliminary data.</text>
</comment>
<dbReference type="SUPFAM" id="SSF52540">
    <property type="entry name" value="P-loop containing nucleoside triphosphate hydrolases"/>
    <property type="match status" value="1"/>
</dbReference>
<dbReference type="Gene3D" id="1.25.40.10">
    <property type="entry name" value="Tetratricopeptide repeat domain"/>
    <property type="match status" value="3"/>
</dbReference>
<evidence type="ECO:0000256" key="1">
    <source>
        <dbReference type="ARBA" id="ARBA00022737"/>
    </source>
</evidence>
<dbReference type="EMBL" id="LSMT01000115">
    <property type="protein sequence ID" value="PFX26914.1"/>
    <property type="molecule type" value="Genomic_DNA"/>
</dbReference>
<dbReference type="Pfam" id="PF13374">
    <property type="entry name" value="TPR_10"/>
    <property type="match status" value="2"/>
</dbReference>
<dbReference type="PROSITE" id="PS50293">
    <property type="entry name" value="TPR_REGION"/>
    <property type="match status" value="1"/>
</dbReference>
<dbReference type="PANTHER" id="PTHR45641:SF19">
    <property type="entry name" value="NEPHROCYSTIN-3"/>
    <property type="match status" value="1"/>
</dbReference>
<keyword evidence="1" id="KW-0677">Repeat</keyword>
<accession>A0A2B4S8C3</accession>
<dbReference type="Gene3D" id="3.40.50.300">
    <property type="entry name" value="P-loop containing nucleotide triphosphate hydrolases"/>
    <property type="match status" value="1"/>
</dbReference>
<evidence type="ECO:0000256" key="3">
    <source>
        <dbReference type="PROSITE-ProRule" id="PRU00339"/>
    </source>
</evidence>
<dbReference type="SMART" id="SM00028">
    <property type="entry name" value="TPR"/>
    <property type="match status" value="8"/>
</dbReference>
<evidence type="ECO:0000313" key="4">
    <source>
        <dbReference type="EMBL" id="PFX26914.1"/>
    </source>
</evidence>
<dbReference type="Proteomes" id="UP000225706">
    <property type="component" value="Unassembled WGS sequence"/>
</dbReference>
<dbReference type="InterPro" id="IPR027417">
    <property type="entry name" value="P-loop_NTPase"/>
</dbReference>
<feature type="repeat" description="TPR" evidence="3">
    <location>
        <begin position="663"/>
        <end position="696"/>
    </location>
</feature>
<evidence type="ECO:0000313" key="5">
    <source>
        <dbReference type="Proteomes" id="UP000225706"/>
    </source>
</evidence>
<reference evidence="5" key="1">
    <citation type="journal article" date="2017" name="bioRxiv">
        <title>Comparative analysis of the genomes of Stylophora pistillata and Acropora digitifera provides evidence for extensive differences between species of corals.</title>
        <authorList>
            <person name="Voolstra C.R."/>
            <person name="Li Y."/>
            <person name="Liew Y.J."/>
            <person name="Baumgarten S."/>
            <person name="Zoccola D."/>
            <person name="Flot J.-F."/>
            <person name="Tambutte S."/>
            <person name="Allemand D."/>
            <person name="Aranda M."/>
        </authorList>
    </citation>
    <scope>NUCLEOTIDE SEQUENCE [LARGE SCALE GENOMIC DNA]</scope>
</reference>
<dbReference type="InterPro" id="IPR011990">
    <property type="entry name" value="TPR-like_helical_dom_sf"/>
</dbReference>
<keyword evidence="5" id="KW-1185">Reference proteome</keyword>
<gene>
    <name evidence="4" type="primary">nphp3</name>
    <name evidence="4" type="ORF">AWC38_SpisGene8380</name>
</gene>
<dbReference type="PANTHER" id="PTHR45641">
    <property type="entry name" value="TETRATRICOPEPTIDE REPEAT PROTEIN (AFU_ORTHOLOGUE AFUA_6G03870)"/>
    <property type="match status" value="1"/>
</dbReference>
<dbReference type="AlphaFoldDB" id="A0A2B4S8C3"/>
<keyword evidence="2 3" id="KW-0802">TPR repeat</keyword>